<feature type="compositionally biased region" description="Low complexity" evidence="1">
    <location>
        <begin position="94"/>
        <end position="106"/>
    </location>
</feature>
<sequence>MLSMARNVRDIALVSWLGSVTGSSLLRFGSFPGSPAHAAGAGPSATVLLASHRCGGRGARGGRGYVPDTGVRRVNFPSPSRSVHSRREPRRQSRLQIQSRRAASSHRAADRRRAVSRARAAVWISSPLRLVAPPRLGAAAGHRILQSVSRSTAGPPDPREDRDYKLDQQ</sequence>
<dbReference type="AlphaFoldDB" id="A0A8J5SN42"/>
<evidence type="ECO:0000256" key="1">
    <source>
        <dbReference type="SAM" id="MobiDB-lite"/>
    </source>
</evidence>
<organism evidence="2 3">
    <name type="scientific">Zizania palustris</name>
    <name type="common">Northern wild rice</name>
    <dbReference type="NCBI Taxonomy" id="103762"/>
    <lineage>
        <taxon>Eukaryota</taxon>
        <taxon>Viridiplantae</taxon>
        <taxon>Streptophyta</taxon>
        <taxon>Embryophyta</taxon>
        <taxon>Tracheophyta</taxon>
        <taxon>Spermatophyta</taxon>
        <taxon>Magnoliopsida</taxon>
        <taxon>Liliopsida</taxon>
        <taxon>Poales</taxon>
        <taxon>Poaceae</taxon>
        <taxon>BOP clade</taxon>
        <taxon>Oryzoideae</taxon>
        <taxon>Oryzeae</taxon>
        <taxon>Zizaniinae</taxon>
        <taxon>Zizania</taxon>
    </lineage>
</organism>
<evidence type="ECO:0000313" key="3">
    <source>
        <dbReference type="Proteomes" id="UP000729402"/>
    </source>
</evidence>
<dbReference type="EMBL" id="JAAALK010000287">
    <property type="protein sequence ID" value="KAG8059751.1"/>
    <property type="molecule type" value="Genomic_DNA"/>
</dbReference>
<name>A0A8J5SN42_ZIZPA</name>
<accession>A0A8J5SN42</accession>
<feature type="compositionally biased region" description="Basic residues" evidence="1">
    <location>
        <begin position="83"/>
        <end position="93"/>
    </location>
</feature>
<proteinExistence type="predicted"/>
<evidence type="ECO:0000313" key="2">
    <source>
        <dbReference type="EMBL" id="KAG8059751.1"/>
    </source>
</evidence>
<comment type="caution">
    <text evidence="2">The sequence shown here is derived from an EMBL/GenBank/DDBJ whole genome shotgun (WGS) entry which is preliminary data.</text>
</comment>
<keyword evidence="3" id="KW-1185">Reference proteome</keyword>
<dbReference type="Proteomes" id="UP000729402">
    <property type="component" value="Unassembled WGS sequence"/>
</dbReference>
<feature type="region of interest" description="Disordered" evidence="1">
    <location>
        <begin position="143"/>
        <end position="169"/>
    </location>
</feature>
<reference evidence="2" key="1">
    <citation type="journal article" date="2021" name="bioRxiv">
        <title>Whole Genome Assembly and Annotation of Northern Wild Rice, Zizania palustris L., Supports a Whole Genome Duplication in the Zizania Genus.</title>
        <authorList>
            <person name="Haas M."/>
            <person name="Kono T."/>
            <person name="Macchietto M."/>
            <person name="Millas R."/>
            <person name="McGilp L."/>
            <person name="Shao M."/>
            <person name="Duquette J."/>
            <person name="Hirsch C.N."/>
            <person name="Kimball J."/>
        </authorList>
    </citation>
    <scope>NUCLEOTIDE SEQUENCE</scope>
    <source>
        <tissue evidence="2">Fresh leaf tissue</tissue>
    </source>
</reference>
<feature type="region of interest" description="Disordered" evidence="1">
    <location>
        <begin position="58"/>
        <end position="112"/>
    </location>
</feature>
<feature type="compositionally biased region" description="Basic and acidic residues" evidence="1">
    <location>
        <begin position="157"/>
        <end position="169"/>
    </location>
</feature>
<protein>
    <submittedName>
        <fullName evidence="2">Uncharacterized protein</fullName>
    </submittedName>
</protein>
<reference evidence="2" key="2">
    <citation type="submission" date="2021-02" db="EMBL/GenBank/DDBJ databases">
        <authorList>
            <person name="Kimball J.A."/>
            <person name="Haas M.W."/>
            <person name="Macchietto M."/>
            <person name="Kono T."/>
            <person name="Duquette J."/>
            <person name="Shao M."/>
        </authorList>
    </citation>
    <scope>NUCLEOTIDE SEQUENCE</scope>
    <source>
        <tissue evidence="2">Fresh leaf tissue</tissue>
    </source>
</reference>
<gene>
    <name evidence="2" type="ORF">GUJ93_ZPchr0002g25619</name>
</gene>